<dbReference type="AlphaFoldDB" id="A0A6J5UUP7"/>
<dbReference type="Pfam" id="PF04782">
    <property type="entry name" value="DUF632"/>
    <property type="match status" value="1"/>
</dbReference>
<dbReference type="InterPro" id="IPR006867">
    <property type="entry name" value="DUF632"/>
</dbReference>
<name>A0A6J5UUP7_PRUAR</name>
<sequence length="391" mass="44582">MDIITSRLERLELEIYEAEKEKLQREETLGDFWEHMPAIDPILIRDRMLSLQNQISSLESKKKALFKEQQHLLVQAVTLGKFSAMAFPVIVSVFLFLVKECTSRVDGGTQAGASMHKLLENSSSFTQITRCRSTSSTLSSSQKGLFRSSSRSSSKLTHFNGGLFYDNGAMGSRCHSLTLGKLYSWEKKLSEEAGEETMRIYERKHSQSRHGLKTGDKIGVEDEELRSRILMSYIEALHGWLHKFVTPETESYTEAWPSLRPYKDVTCAMKSFGKNVQALMIQQGKEHQQKRKVDGLARKYPRRVLAFEIMKSILQLKFFEKEMQLHAQKGLKKMENELPGDGETSYQHEGHTKGSAMKMYDELMTFSENAMRVDDTSSKPPGSIHVEADDS</sequence>
<evidence type="ECO:0000313" key="4">
    <source>
        <dbReference type="EMBL" id="CAB4280376.1"/>
    </source>
</evidence>
<feature type="coiled-coil region" evidence="1">
    <location>
        <begin position="1"/>
        <end position="68"/>
    </location>
</feature>
<feature type="domain" description="DUF632" evidence="3">
    <location>
        <begin position="99"/>
        <end position="213"/>
    </location>
</feature>
<gene>
    <name evidence="4" type="ORF">CURHAP_LOCUS33215</name>
</gene>
<keyword evidence="1" id="KW-0175">Coiled coil</keyword>
<dbReference type="PANTHER" id="PTHR36344:SF1">
    <property type="entry name" value="RX N-TERMINAL DOMAIN-CONTAINING PROTEIN"/>
    <property type="match status" value="1"/>
</dbReference>
<proteinExistence type="predicted"/>
<feature type="region of interest" description="Disordered" evidence="2">
    <location>
        <begin position="370"/>
        <end position="391"/>
    </location>
</feature>
<evidence type="ECO:0000259" key="3">
    <source>
        <dbReference type="Pfam" id="PF04782"/>
    </source>
</evidence>
<evidence type="ECO:0000256" key="1">
    <source>
        <dbReference type="SAM" id="Coils"/>
    </source>
</evidence>
<dbReference type="PANTHER" id="PTHR36344">
    <property type="entry name" value="RX N-TERMINAL DOMAIN-CONTAINING PROTEIN"/>
    <property type="match status" value="1"/>
</dbReference>
<organism evidence="4 5">
    <name type="scientific">Prunus armeniaca</name>
    <name type="common">Apricot</name>
    <name type="synonym">Armeniaca vulgaris</name>
    <dbReference type="NCBI Taxonomy" id="36596"/>
    <lineage>
        <taxon>Eukaryota</taxon>
        <taxon>Viridiplantae</taxon>
        <taxon>Streptophyta</taxon>
        <taxon>Embryophyta</taxon>
        <taxon>Tracheophyta</taxon>
        <taxon>Spermatophyta</taxon>
        <taxon>Magnoliopsida</taxon>
        <taxon>eudicotyledons</taxon>
        <taxon>Gunneridae</taxon>
        <taxon>Pentapetalae</taxon>
        <taxon>rosids</taxon>
        <taxon>fabids</taxon>
        <taxon>Rosales</taxon>
        <taxon>Rosaceae</taxon>
        <taxon>Amygdaloideae</taxon>
        <taxon>Amygdaleae</taxon>
        <taxon>Prunus</taxon>
    </lineage>
</organism>
<dbReference type="EMBL" id="CAEKDK010000005">
    <property type="protein sequence ID" value="CAB4280376.1"/>
    <property type="molecule type" value="Genomic_DNA"/>
</dbReference>
<dbReference type="Proteomes" id="UP000507222">
    <property type="component" value="Unassembled WGS sequence"/>
</dbReference>
<accession>A0A6J5UUP7</accession>
<evidence type="ECO:0000256" key="2">
    <source>
        <dbReference type="SAM" id="MobiDB-lite"/>
    </source>
</evidence>
<evidence type="ECO:0000313" key="5">
    <source>
        <dbReference type="Proteomes" id="UP000507222"/>
    </source>
</evidence>
<reference evidence="4 5" key="1">
    <citation type="submission" date="2020-05" db="EMBL/GenBank/DDBJ databases">
        <authorList>
            <person name="Campoy J."/>
            <person name="Schneeberger K."/>
            <person name="Spophaly S."/>
        </authorList>
    </citation>
    <scope>NUCLEOTIDE SEQUENCE [LARGE SCALE GENOMIC DNA]</scope>
    <source>
        <strain evidence="4">PruArmRojPasFocal</strain>
    </source>
</reference>
<protein>
    <recommendedName>
        <fullName evidence="3">DUF632 domain-containing protein</fullName>
    </recommendedName>
</protein>